<accession>A0A8K0HVV4</accession>
<evidence type="ECO:0000259" key="8">
    <source>
        <dbReference type="SMART" id="SM00997"/>
    </source>
</evidence>
<dbReference type="EC" id="3.13.2.1" evidence="6"/>
<comment type="pathway">
    <text evidence="2">Amino-acid biosynthesis; L-homocysteine biosynthesis; L-homocysteine from S-adenosyl-L-homocysteine: step 1/1.</text>
</comment>
<evidence type="ECO:0000256" key="4">
    <source>
        <dbReference type="ARBA" id="ARBA00022091"/>
    </source>
</evidence>
<evidence type="ECO:0000256" key="5">
    <source>
        <dbReference type="ARBA" id="ARBA00033091"/>
    </source>
</evidence>
<reference evidence="9" key="2">
    <citation type="submission" date="2019-07" db="EMBL/GenBank/DDBJ databases">
        <authorList>
            <person name="Yang Y."/>
            <person name="Bocs S."/>
            <person name="Baudouin L."/>
        </authorList>
    </citation>
    <scope>NUCLEOTIDE SEQUENCE</scope>
    <source>
        <tissue evidence="9">Spear leaf of Hainan Tall coconut</tissue>
    </source>
</reference>
<organism evidence="9 10">
    <name type="scientific">Cocos nucifera</name>
    <name type="common">Coconut palm</name>
    <dbReference type="NCBI Taxonomy" id="13894"/>
    <lineage>
        <taxon>Eukaryota</taxon>
        <taxon>Viridiplantae</taxon>
        <taxon>Streptophyta</taxon>
        <taxon>Embryophyta</taxon>
        <taxon>Tracheophyta</taxon>
        <taxon>Spermatophyta</taxon>
        <taxon>Magnoliopsida</taxon>
        <taxon>Liliopsida</taxon>
        <taxon>Arecaceae</taxon>
        <taxon>Arecoideae</taxon>
        <taxon>Cocoseae</taxon>
        <taxon>Attaleinae</taxon>
        <taxon>Cocos</taxon>
    </lineage>
</organism>
<dbReference type="InterPro" id="IPR015878">
    <property type="entry name" value="Ado_hCys_hydrolase_NAD-bd"/>
</dbReference>
<dbReference type="GO" id="GO:0033353">
    <property type="term" value="P:S-adenosylmethionine cycle"/>
    <property type="evidence" value="ECO:0007669"/>
    <property type="project" value="TreeGrafter"/>
</dbReference>
<dbReference type="PANTHER" id="PTHR23420">
    <property type="entry name" value="ADENOSYLHOMOCYSTEINASE"/>
    <property type="match status" value="1"/>
</dbReference>
<dbReference type="InterPro" id="IPR036291">
    <property type="entry name" value="NAD(P)-bd_dom_sf"/>
</dbReference>
<dbReference type="InterPro" id="IPR000043">
    <property type="entry name" value="Adenosylhomocysteinase-like"/>
</dbReference>
<dbReference type="Proteomes" id="UP000797356">
    <property type="component" value="Chromosome 1"/>
</dbReference>
<dbReference type="AntiFam" id="ANF00237">
    <property type="entry name" value="Shadow ORF (opposite ahcY)"/>
</dbReference>
<gene>
    <name evidence="9" type="ORF">COCNU_01G015510</name>
</gene>
<evidence type="ECO:0000313" key="9">
    <source>
        <dbReference type="EMBL" id="KAG1327617.1"/>
    </source>
</evidence>
<dbReference type="OrthoDB" id="10007170at2759"/>
<dbReference type="Gene3D" id="3.40.50.720">
    <property type="entry name" value="NAD(P)-binding Rossmann-like Domain"/>
    <property type="match status" value="1"/>
</dbReference>
<dbReference type="GO" id="GO:0004013">
    <property type="term" value="F:adenosylhomocysteinase activity"/>
    <property type="evidence" value="ECO:0007669"/>
    <property type="project" value="UniProtKB-EC"/>
</dbReference>
<reference evidence="9" key="1">
    <citation type="journal article" date="2017" name="Gigascience">
        <title>The genome draft of coconut (Cocos nucifera).</title>
        <authorList>
            <person name="Xiao Y."/>
            <person name="Xu P."/>
            <person name="Fan H."/>
            <person name="Baudouin L."/>
            <person name="Xia W."/>
            <person name="Bocs S."/>
            <person name="Xu J."/>
            <person name="Li Q."/>
            <person name="Guo A."/>
            <person name="Zhou L."/>
            <person name="Li J."/>
            <person name="Wu Y."/>
            <person name="Ma Z."/>
            <person name="Armero A."/>
            <person name="Issali A.E."/>
            <person name="Liu N."/>
            <person name="Peng M."/>
            <person name="Yang Y."/>
        </authorList>
    </citation>
    <scope>NUCLEOTIDE SEQUENCE</scope>
    <source>
        <tissue evidence="9">Spear leaf of Hainan Tall coconut</tissue>
    </source>
</reference>
<dbReference type="Pfam" id="PF00670">
    <property type="entry name" value="AdoHcyase_NAD"/>
    <property type="match status" value="1"/>
</dbReference>
<dbReference type="UniPathway" id="UPA00314">
    <property type="reaction ID" value="UER00076"/>
</dbReference>
<protein>
    <recommendedName>
        <fullName evidence="4">Adenosylhomocysteinase</fullName>
        <ecNumber evidence="6">3.13.2.1</ecNumber>
    </recommendedName>
    <alternativeName>
        <fullName evidence="5">S-adenosyl-L-homocysteine hydrolase</fullName>
    </alternativeName>
</protein>
<dbReference type="SMART" id="SM00997">
    <property type="entry name" value="AdoHcyase_NAD"/>
    <property type="match status" value="1"/>
</dbReference>
<comment type="catalytic activity">
    <reaction evidence="7">
        <text>S-adenosyl-L-homocysteine + H2O = L-homocysteine + adenosine</text>
        <dbReference type="Rhea" id="RHEA:21708"/>
        <dbReference type="ChEBI" id="CHEBI:15377"/>
        <dbReference type="ChEBI" id="CHEBI:16335"/>
        <dbReference type="ChEBI" id="CHEBI:57856"/>
        <dbReference type="ChEBI" id="CHEBI:58199"/>
        <dbReference type="EC" id="3.13.2.1"/>
    </reaction>
</comment>
<name>A0A8K0HVV4_COCNU</name>
<dbReference type="PANTHER" id="PTHR23420:SF0">
    <property type="entry name" value="ADENOSYLHOMOCYSTEINASE"/>
    <property type="match status" value="1"/>
</dbReference>
<evidence type="ECO:0000256" key="2">
    <source>
        <dbReference type="ARBA" id="ARBA00005195"/>
    </source>
</evidence>
<proteinExistence type="inferred from homology"/>
<comment type="function">
    <text evidence="1">Adenosylhomocysteine is a competitive inhibitor of S-adenosyl-L-methionine-dependent methyl transferase reactions; therefore adenosylhomocysteinase may play a key role in the control of methylations via regulation of the intracellular concentration of adenosylhomocysteine.</text>
</comment>
<evidence type="ECO:0000256" key="6">
    <source>
        <dbReference type="ARBA" id="ARBA00034527"/>
    </source>
</evidence>
<keyword evidence="10" id="KW-1185">Reference proteome</keyword>
<evidence type="ECO:0000256" key="1">
    <source>
        <dbReference type="ARBA" id="ARBA00002639"/>
    </source>
</evidence>
<evidence type="ECO:0000256" key="7">
    <source>
        <dbReference type="ARBA" id="ARBA00048858"/>
    </source>
</evidence>
<dbReference type="AlphaFoldDB" id="A0A8K0HVV4"/>
<dbReference type="SUPFAM" id="SSF51735">
    <property type="entry name" value="NAD(P)-binding Rossmann-fold domains"/>
    <property type="match status" value="1"/>
</dbReference>
<comment type="caution">
    <text evidence="9">The sequence shown here is derived from an EMBL/GenBank/DDBJ whole genome shotgun (WGS) entry which is preliminary data.</text>
</comment>
<comment type="similarity">
    <text evidence="3">Belongs to the adenosylhomocysteinase family.</text>
</comment>
<dbReference type="GO" id="GO:0005829">
    <property type="term" value="C:cytosol"/>
    <property type="evidence" value="ECO:0007669"/>
    <property type="project" value="TreeGrafter"/>
</dbReference>
<evidence type="ECO:0000313" key="10">
    <source>
        <dbReference type="Proteomes" id="UP000797356"/>
    </source>
</evidence>
<feature type="domain" description="S-adenosyl-L-homocysteine hydrolase NAD binding" evidence="8">
    <location>
        <begin position="92"/>
        <end position="216"/>
    </location>
</feature>
<evidence type="ECO:0000256" key="3">
    <source>
        <dbReference type="ARBA" id="ARBA00007122"/>
    </source>
</evidence>
<dbReference type="EMBL" id="CM017872">
    <property type="protein sequence ID" value="KAG1327617.1"/>
    <property type="molecule type" value="Genomic_DNA"/>
</dbReference>
<sequence length="218" mass="22937">MGDGSNNMVLDGEDVARAPAKLGTKGGQGLDEDGGLDGHVEGIRDAGTLHGLGWAIFGSIGYVVGHLHLGKLDLKVAEVGFGEGHQCDDISKVAMVCGYGDVGKGCASTLKHAGALVIAIKINSIHILQVLIESIPILTLEDVISKADIFMIMTGNKDIIMVNHKRKMKNNAVVCNMATSIMRLTYIGSSASPSSPKLIIGYFLTPTPVSLCLPRGVW</sequence>